<dbReference type="CDD" id="cd02440">
    <property type="entry name" value="AdoMet_MTases"/>
    <property type="match status" value="1"/>
</dbReference>
<dbReference type="InterPro" id="IPR052220">
    <property type="entry name" value="METTL25"/>
</dbReference>
<sequence length="454" mass="52320">MGMAMCYSGELLNSFIQIPPSLFRVEYGEVEVQRASIEQSHFFIEKLHDLVCFIQSYSYLHENVNIRFFADNLNEKIPSDWLRYLSTLSSAQLNVFPFEEPSSVWFFDLSIRRAEVVSGKEGWKEEKREKMNIPISAKKQHELQRLAQLITSHCYLHRVNRIVDVGCGLGHLLNLLSSKFDVVGIECDEVLCSAGSKKYASVKYENLTLNAVSVDQRRVLNIFCGAKGERSAIVSLHGCGDLQPDLLRWFTQLPKDRVPLLFTVACCYHKMSCAGKPVIELAMSNSLRSLCRNHWILKKSSMRLACQEQLSRWPCSKEKRELHAISFLQRALLECVYERIGIGKSKRCPRRLNRSFRELKNVGVEIAERLGLDDRKRAQIIDEYERVYSDYQHLFNIVEPFTLLQALMQMPLESLILVDRYLYLVESGCLTCVVPVFDSKVSPRNFCLVSFQDC</sequence>
<dbReference type="WBParaSite" id="TCNE_0001507401-mRNA-1">
    <property type="protein sequence ID" value="TCNE_0001507401-mRNA-1"/>
    <property type="gene ID" value="TCNE_0001507401"/>
</dbReference>
<dbReference type="InterPro" id="IPR029063">
    <property type="entry name" value="SAM-dependent_MTases_sf"/>
</dbReference>
<organism evidence="3 4">
    <name type="scientific">Toxocara canis</name>
    <name type="common">Canine roundworm</name>
    <dbReference type="NCBI Taxonomy" id="6265"/>
    <lineage>
        <taxon>Eukaryota</taxon>
        <taxon>Metazoa</taxon>
        <taxon>Ecdysozoa</taxon>
        <taxon>Nematoda</taxon>
        <taxon>Chromadorea</taxon>
        <taxon>Rhabditida</taxon>
        <taxon>Spirurina</taxon>
        <taxon>Ascaridomorpha</taxon>
        <taxon>Ascaridoidea</taxon>
        <taxon>Toxocaridae</taxon>
        <taxon>Toxocara</taxon>
    </lineage>
</organism>
<evidence type="ECO:0000259" key="1">
    <source>
        <dbReference type="Pfam" id="PF13679"/>
    </source>
</evidence>
<dbReference type="EMBL" id="UYWY01022616">
    <property type="protein sequence ID" value="VDM46395.1"/>
    <property type="molecule type" value="Genomic_DNA"/>
</dbReference>
<evidence type="ECO:0000313" key="2">
    <source>
        <dbReference type="EMBL" id="VDM46395.1"/>
    </source>
</evidence>
<reference evidence="4" key="1">
    <citation type="submission" date="2016-06" db="UniProtKB">
        <authorList>
            <consortium name="WormBaseParasite"/>
        </authorList>
    </citation>
    <scope>IDENTIFICATION</scope>
</reference>
<accession>A0A183V2V4</accession>
<reference evidence="2 3" key="2">
    <citation type="submission" date="2018-11" db="EMBL/GenBank/DDBJ databases">
        <authorList>
            <consortium name="Pathogen Informatics"/>
        </authorList>
    </citation>
    <scope>NUCLEOTIDE SEQUENCE [LARGE SCALE GENOMIC DNA]</scope>
</reference>
<dbReference type="Proteomes" id="UP000050794">
    <property type="component" value="Unassembled WGS sequence"/>
</dbReference>
<protein>
    <submittedName>
        <fullName evidence="4">Methyltranfer_dom domain-containing protein</fullName>
    </submittedName>
</protein>
<dbReference type="Pfam" id="PF13679">
    <property type="entry name" value="Methyltransf_32"/>
    <property type="match status" value="1"/>
</dbReference>
<keyword evidence="3" id="KW-1185">Reference proteome</keyword>
<dbReference type="Gene3D" id="3.40.50.150">
    <property type="entry name" value="Vaccinia Virus protein VP39"/>
    <property type="match status" value="1"/>
</dbReference>
<dbReference type="SUPFAM" id="SSF53335">
    <property type="entry name" value="S-adenosyl-L-methionine-dependent methyltransferases"/>
    <property type="match status" value="1"/>
</dbReference>
<gene>
    <name evidence="2" type="ORF">TCNE_LOCUS15074</name>
</gene>
<dbReference type="PANTHER" id="PTHR12496:SF0">
    <property type="entry name" value="METHYLTRANSFERASE DOMAIN-CONTAINING PROTEIN"/>
    <property type="match status" value="1"/>
</dbReference>
<feature type="domain" description="Methyltransferase" evidence="1">
    <location>
        <begin position="138"/>
        <end position="272"/>
    </location>
</feature>
<dbReference type="PANTHER" id="PTHR12496">
    <property type="entry name" value="CGI-41 METHYLTRANSFERASE"/>
    <property type="match status" value="1"/>
</dbReference>
<dbReference type="InterPro" id="IPR025714">
    <property type="entry name" value="Methyltranfer_dom"/>
</dbReference>
<proteinExistence type="predicted"/>
<evidence type="ECO:0000313" key="3">
    <source>
        <dbReference type="Proteomes" id="UP000050794"/>
    </source>
</evidence>
<dbReference type="AlphaFoldDB" id="A0A183V2V4"/>
<name>A0A183V2V4_TOXCA</name>
<evidence type="ECO:0000313" key="4">
    <source>
        <dbReference type="WBParaSite" id="TCNE_0001507401-mRNA-1"/>
    </source>
</evidence>